<dbReference type="CDD" id="cd01299">
    <property type="entry name" value="Met_dep_hydrolase_A"/>
    <property type="match status" value="1"/>
</dbReference>
<feature type="domain" description="Amidohydrolase-related" evidence="1">
    <location>
        <begin position="53"/>
        <end position="401"/>
    </location>
</feature>
<dbReference type="Proteomes" id="UP000193396">
    <property type="component" value="Unassembled WGS sequence"/>
</dbReference>
<proteinExistence type="predicted"/>
<gene>
    <name evidence="2" type="ORF">TALK_03155</name>
</gene>
<dbReference type="Gene3D" id="3.20.20.140">
    <property type="entry name" value="Metal-dependent hydrolases"/>
    <property type="match status" value="1"/>
</dbReference>
<dbReference type="PANTHER" id="PTHR43135">
    <property type="entry name" value="ALPHA-D-RIBOSE 1-METHYLPHOSPHONATE 5-TRIPHOSPHATE DIPHOSPHATASE"/>
    <property type="match status" value="1"/>
</dbReference>
<dbReference type="EMBL" id="JFKB01000002">
    <property type="protein sequence ID" value="OSQ49381.1"/>
    <property type="molecule type" value="Genomic_DNA"/>
</dbReference>
<dbReference type="Gene3D" id="2.30.40.10">
    <property type="entry name" value="Urease, subunit C, domain 1"/>
    <property type="match status" value="1"/>
</dbReference>
<comment type="caution">
    <text evidence="2">The sequence shown here is derived from an EMBL/GenBank/DDBJ whole genome shotgun (WGS) entry which is preliminary data.</text>
</comment>
<sequence length="411" mass="44213">MSLKLIKNARIVDGSLAEPTEPQNILIEDERVCEVSADAMSPDADVIDLRGKTIMPGLIDCHVHVIATTTNLGKNADLPNSLVALRSAKIMERMLMRGFTTVRDLGGADYGLVEAIEEDFLPAPRLVICGKALSQTGGHTDYRGRHSLRSVDYYQNQIGALGVVVNGIDEVRRAARDQIKGGADFIKVMANGGVSSPTDPIAVLAFSNEELKAAVEEAKNAQLYVSGHLYTDEAIRRALECGVESIEHANLMKPETAKLIYEAGAVVIPTNVTYDLLAREGARFGLPAESVAKIEDVRGAGLACLTHLHKAGVVMGYGSDLLGEMHDHQSEEFLLRGRYLPAKDVIRSATIDAAKVLRKEGQIGVIAPGAFADMIVVDGNPLEDLSLLTRQGAHMPLIMKGGRVFKNIGSL</sequence>
<dbReference type="OrthoDB" id="9782972at2"/>
<dbReference type="SUPFAM" id="SSF51338">
    <property type="entry name" value="Composite domain of metallo-dependent hydrolases"/>
    <property type="match status" value="1"/>
</dbReference>
<dbReference type="Pfam" id="PF01979">
    <property type="entry name" value="Amidohydro_1"/>
    <property type="match status" value="1"/>
</dbReference>
<dbReference type="InterPro" id="IPR011059">
    <property type="entry name" value="Metal-dep_hydrolase_composite"/>
</dbReference>
<evidence type="ECO:0000259" key="1">
    <source>
        <dbReference type="Pfam" id="PF01979"/>
    </source>
</evidence>
<accession>A0A1Y2LEF5</accession>
<dbReference type="AlphaFoldDB" id="A0A1Y2LEF5"/>
<dbReference type="InterPro" id="IPR057744">
    <property type="entry name" value="OTAase-like"/>
</dbReference>
<dbReference type="InterPro" id="IPR032466">
    <property type="entry name" value="Metal_Hydrolase"/>
</dbReference>
<dbReference type="PANTHER" id="PTHR43135:SF3">
    <property type="entry name" value="ALPHA-D-RIBOSE 1-METHYLPHOSPHONATE 5-TRIPHOSPHATE DIPHOSPHATASE"/>
    <property type="match status" value="1"/>
</dbReference>
<dbReference type="RefSeq" id="WP_085615811.1">
    <property type="nucleotide sequence ID" value="NZ_JFKB01000002.1"/>
</dbReference>
<dbReference type="InterPro" id="IPR051781">
    <property type="entry name" value="Metallo-dep_Hydrolase"/>
</dbReference>
<name>A0A1Y2LEF5_9PROT</name>
<dbReference type="STRING" id="1293890.TALK_03155"/>
<dbReference type="SUPFAM" id="SSF51556">
    <property type="entry name" value="Metallo-dependent hydrolases"/>
    <property type="match status" value="1"/>
</dbReference>
<dbReference type="InterPro" id="IPR006680">
    <property type="entry name" value="Amidohydro-rel"/>
</dbReference>
<reference evidence="2 3" key="1">
    <citation type="submission" date="2014-03" db="EMBL/GenBank/DDBJ databases">
        <title>The draft genome sequence of Thalassospira alkalitolerans JCM 18968.</title>
        <authorList>
            <person name="Lai Q."/>
            <person name="Shao Z."/>
        </authorList>
    </citation>
    <scope>NUCLEOTIDE SEQUENCE [LARGE SCALE GENOMIC DNA]</scope>
    <source>
        <strain evidence="2 3">JCM 18968</strain>
    </source>
</reference>
<protein>
    <submittedName>
        <fullName evidence="2">Peptidase M38</fullName>
    </submittedName>
</protein>
<keyword evidence="3" id="KW-1185">Reference proteome</keyword>
<evidence type="ECO:0000313" key="2">
    <source>
        <dbReference type="EMBL" id="OSQ49381.1"/>
    </source>
</evidence>
<organism evidence="2 3">
    <name type="scientific">Thalassospira alkalitolerans</name>
    <dbReference type="NCBI Taxonomy" id="1293890"/>
    <lineage>
        <taxon>Bacteria</taxon>
        <taxon>Pseudomonadati</taxon>
        <taxon>Pseudomonadota</taxon>
        <taxon>Alphaproteobacteria</taxon>
        <taxon>Rhodospirillales</taxon>
        <taxon>Thalassospiraceae</taxon>
        <taxon>Thalassospira</taxon>
    </lineage>
</organism>
<evidence type="ECO:0000313" key="3">
    <source>
        <dbReference type="Proteomes" id="UP000193396"/>
    </source>
</evidence>
<dbReference type="GO" id="GO:0016810">
    <property type="term" value="F:hydrolase activity, acting on carbon-nitrogen (but not peptide) bonds"/>
    <property type="evidence" value="ECO:0007669"/>
    <property type="project" value="InterPro"/>
</dbReference>